<dbReference type="EMBL" id="QTJX01000007">
    <property type="protein sequence ID" value="RDY57695.1"/>
    <property type="molecule type" value="Genomic_DNA"/>
</dbReference>
<evidence type="ECO:0000313" key="2">
    <source>
        <dbReference type="Proteomes" id="UP000261828"/>
    </source>
</evidence>
<keyword evidence="2" id="KW-1185">Reference proteome</keyword>
<proteinExistence type="predicted"/>
<organism evidence="1 2">
    <name type="scientific">Flagellimonas nanhaiensis</name>
    <dbReference type="NCBI Taxonomy" id="2292706"/>
    <lineage>
        <taxon>Bacteria</taxon>
        <taxon>Pseudomonadati</taxon>
        <taxon>Bacteroidota</taxon>
        <taxon>Flavobacteriia</taxon>
        <taxon>Flavobacteriales</taxon>
        <taxon>Flavobacteriaceae</taxon>
        <taxon>Flagellimonas</taxon>
    </lineage>
</organism>
<dbReference type="AlphaFoldDB" id="A0A371JL58"/>
<dbReference type="Proteomes" id="UP000261828">
    <property type="component" value="Unassembled WGS sequence"/>
</dbReference>
<reference evidence="1 2" key="1">
    <citation type="submission" date="2018-08" db="EMBL/GenBank/DDBJ databases">
        <title>Muricauda nanhaiensis sp. nov., isolated from seawater of the South China Sea.</title>
        <authorList>
            <person name="Dang Y."/>
        </authorList>
    </citation>
    <scope>NUCLEOTIDE SEQUENCE [LARGE SCALE GENOMIC DNA]</scope>
    <source>
        <strain evidence="1 2">SM1704</strain>
    </source>
</reference>
<comment type="caution">
    <text evidence="1">The sequence shown here is derived from an EMBL/GenBank/DDBJ whole genome shotgun (WGS) entry which is preliminary data.</text>
</comment>
<accession>A0A371JL58</accession>
<evidence type="ECO:0000313" key="1">
    <source>
        <dbReference type="EMBL" id="RDY57695.1"/>
    </source>
</evidence>
<dbReference type="RefSeq" id="WP_116185794.1">
    <property type="nucleotide sequence ID" value="NZ_QTJX01000007.1"/>
</dbReference>
<dbReference type="OrthoDB" id="1450263at2"/>
<protein>
    <submittedName>
        <fullName evidence="1">Uncharacterized protein</fullName>
    </submittedName>
</protein>
<name>A0A371JL58_9FLAO</name>
<gene>
    <name evidence="1" type="ORF">DX873_17495</name>
</gene>
<sequence>MKAIKFEDVNVEFAKDQEEYTSLPALRIGDDHDTIVTCWKLTLWERIKLLFQGHFWMSEMNFNRALTPRYFSVNRKDVYTKPSDKD</sequence>